<reference evidence="1 2" key="1">
    <citation type="submission" date="2020-07" db="EMBL/GenBank/DDBJ databases">
        <title>Exploring microbial biodiversity for novel pathways involved in the catabolism of aromatic compounds derived from lignin.</title>
        <authorList>
            <person name="Elkins J."/>
        </authorList>
    </citation>
    <scope>NUCLEOTIDE SEQUENCE [LARGE SCALE GENOMIC DNA]</scope>
    <source>
        <strain evidence="1 2">H2C3B</strain>
    </source>
</reference>
<dbReference type="Proteomes" id="UP000572540">
    <property type="component" value="Unassembled WGS sequence"/>
</dbReference>
<dbReference type="AlphaFoldDB" id="A0A7Z0B2U8"/>
<protein>
    <submittedName>
        <fullName evidence="1">Uncharacterized protein</fullName>
    </submittedName>
</protein>
<dbReference type="EMBL" id="JACCAU010000001">
    <property type="protein sequence ID" value="NYH19416.1"/>
    <property type="molecule type" value="Genomic_DNA"/>
</dbReference>
<comment type="caution">
    <text evidence="1">The sequence shown here is derived from an EMBL/GenBank/DDBJ whole genome shotgun (WGS) entry which is preliminary data.</text>
</comment>
<proteinExistence type="predicted"/>
<name>A0A7Z0B2U8_9BURK</name>
<sequence length="35" mass="3960">MSGRSTFSLLSDCIEVVDFNRTTYRLDYATGKTIV</sequence>
<organism evidence="1 2">
    <name type="scientific">Paraburkholderia bryophila</name>
    <dbReference type="NCBI Taxonomy" id="420952"/>
    <lineage>
        <taxon>Bacteria</taxon>
        <taxon>Pseudomonadati</taxon>
        <taxon>Pseudomonadota</taxon>
        <taxon>Betaproteobacteria</taxon>
        <taxon>Burkholderiales</taxon>
        <taxon>Burkholderiaceae</taxon>
        <taxon>Paraburkholderia</taxon>
    </lineage>
</organism>
<gene>
    <name evidence="1" type="ORF">GGD41_006644</name>
</gene>
<evidence type="ECO:0000313" key="1">
    <source>
        <dbReference type="EMBL" id="NYH19416.1"/>
    </source>
</evidence>
<accession>A0A7Z0B2U8</accession>
<evidence type="ECO:0000313" key="2">
    <source>
        <dbReference type="Proteomes" id="UP000572540"/>
    </source>
</evidence>